<feature type="region of interest" description="Disordered" evidence="1">
    <location>
        <begin position="89"/>
        <end position="124"/>
    </location>
</feature>
<reference evidence="2" key="1">
    <citation type="journal article" date="2020" name="Fungal Divers.">
        <title>Resolving the Mortierellaceae phylogeny through synthesis of multi-gene phylogenetics and phylogenomics.</title>
        <authorList>
            <person name="Vandepol N."/>
            <person name="Liber J."/>
            <person name="Desiro A."/>
            <person name="Na H."/>
            <person name="Kennedy M."/>
            <person name="Barry K."/>
            <person name="Grigoriev I.V."/>
            <person name="Miller A.N."/>
            <person name="O'Donnell K."/>
            <person name="Stajich J.E."/>
            <person name="Bonito G."/>
        </authorList>
    </citation>
    <scope>NUCLEOTIDE SEQUENCE</scope>
    <source>
        <strain evidence="2">BC1065</strain>
    </source>
</reference>
<organism evidence="2 3">
    <name type="scientific">Actinomortierella ambigua</name>
    <dbReference type="NCBI Taxonomy" id="1343610"/>
    <lineage>
        <taxon>Eukaryota</taxon>
        <taxon>Fungi</taxon>
        <taxon>Fungi incertae sedis</taxon>
        <taxon>Mucoromycota</taxon>
        <taxon>Mortierellomycotina</taxon>
        <taxon>Mortierellomycetes</taxon>
        <taxon>Mortierellales</taxon>
        <taxon>Mortierellaceae</taxon>
        <taxon>Actinomortierella</taxon>
    </lineage>
</organism>
<proteinExistence type="predicted"/>
<comment type="caution">
    <text evidence="2">The sequence shown here is derived from an EMBL/GenBank/DDBJ whole genome shotgun (WGS) entry which is preliminary data.</text>
</comment>
<sequence>MTSNMMQYKLQLPLFSPQAPLLLPRSLFNTHVDNLNNQPDNTRLARYVLYPSTPRILFPAQATPPLRSLHMPLSKVPATMRQSFKRALEVSTAGHKAREEYSNKRRRVQDIMDTSDDDAEDNPQ</sequence>
<evidence type="ECO:0000256" key="1">
    <source>
        <dbReference type="SAM" id="MobiDB-lite"/>
    </source>
</evidence>
<keyword evidence="3" id="KW-1185">Reference proteome</keyword>
<accession>A0A9P6PK72</accession>
<evidence type="ECO:0000313" key="2">
    <source>
        <dbReference type="EMBL" id="KAG0247461.1"/>
    </source>
</evidence>
<dbReference type="EMBL" id="JAAAJB010001713">
    <property type="protein sequence ID" value="KAG0247461.1"/>
    <property type="molecule type" value="Genomic_DNA"/>
</dbReference>
<gene>
    <name evidence="2" type="ORF">DFQ27_002009</name>
</gene>
<dbReference type="AlphaFoldDB" id="A0A9P6PK72"/>
<dbReference type="Proteomes" id="UP000807716">
    <property type="component" value="Unassembled WGS sequence"/>
</dbReference>
<feature type="compositionally biased region" description="Acidic residues" evidence="1">
    <location>
        <begin position="113"/>
        <end position="124"/>
    </location>
</feature>
<feature type="non-terminal residue" evidence="2">
    <location>
        <position position="124"/>
    </location>
</feature>
<protein>
    <submittedName>
        <fullName evidence="2">Uncharacterized protein</fullName>
    </submittedName>
</protein>
<evidence type="ECO:0000313" key="3">
    <source>
        <dbReference type="Proteomes" id="UP000807716"/>
    </source>
</evidence>
<name>A0A9P6PK72_9FUNG</name>